<feature type="chain" id="PRO_5034411165" description="Lysine-specific metallo-endopeptidase domain-containing protein" evidence="1">
    <location>
        <begin position="23"/>
        <end position="331"/>
    </location>
</feature>
<dbReference type="OrthoDB" id="2142213at2759"/>
<accession>A0A8H6X781</accession>
<dbReference type="AlphaFoldDB" id="A0A8H6X781"/>
<keyword evidence="1" id="KW-0732">Signal</keyword>
<evidence type="ECO:0008006" key="4">
    <source>
        <dbReference type="Google" id="ProtNLM"/>
    </source>
</evidence>
<evidence type="ECO:0000256" key="1">
    <source>
        <dbReference type="SAM" id="SignalP"/>
    </source>
</evidence>
<proteinExistence type="predicted"/>
<evidence type="ECO:0000313" key="3">
    <source>
        <dbReference type="Proteomes" id="UP000620124"/>
    </source>
</evidence>
<dbReference type="EMBL" id="JACAZI010000024">
    <property type="protein sequence ID" value="KAF7335407.1"/>
    <property type="molecule type" value="Genomic_DNA"/>
</dbReference>
<protein>
    <recommendedName>
        <fullName evidence="4">Lysine-specific metallo-endopeptidase domain-containing protein</fullName>
    </recommendedName>
</protein>
<dbReference type="Proteomes" id="UP000620124">
    <property type="component" value="Unassembled WGS sequence"/>
</dbReference>
<name>A0A8H6X781_9AGAR</name>
<gene>
    <name evidence="2" type="ORF">MVEN_02193400</name>
</gene>
<evidence type="ECO:0000313" key="2">
    <source>
        <dbReference type="EMBL" id="KAF7335407.1"/>
    </source>
</evidence>
<sequence>MFSFSSFLATLFFLEFLTAALGHFQLPIQHVLELGLPPLTLRSQATGFNFDLEKALPPASSTRTPLRSVLSTDGSCATFHGPGKECTANMEVVSLLFEDCGSQFRVCRCSDANMTLDTAVDRLARVPIGLRRFIGDVMVLGGVTHAYTDLASGDIHFFGDAQMDTWIHEASHAFDFALPKSPHSSSVPWNTALSRDSCATDDYALSNRVEAFAQASVMNIYILLHSGHTPPGFQSSCMSNQLAFLNELQLYNVTRLFGNTCAINDLLHARRVQGPAVLDATRTFQTVPLDPPLRTSAALANPLFNFRYGKSIWKWSGVMLSSFMFTAVCIL</sequence>
<dbReference type="SUPFAM" id="SSF55486">
    <property type="entry name" value="Metalloproteases ('zincins'), catalytic domain"/>
    <property type="match status" value="1"/>
</dbReference>
<keyword evidence="3" id="KW-1185">Reference proteome</keyword>
<feature type="signal peptide" evidence="1">
    <location>
        <begin position="1"/>
        <end position="22"/>
    </location>
</feature>
<comment type="caution">
    <text evidence="2">The sequence shown here is derived from an EMBL/GenBank/DDBJ whole genome shotgun (WGS) entry which is preliminary data.</text>
</comment>
<reference evidence="2" key="1">
    <citation type="submission" date="2020-05" db="EMBL/GenBank/DDBJ databases">
        <title>Mycena genomes resolve the evolution of fungal bioluminescence.</title>
        <authorList>
            <person name="Tsai I.J."/>
        </authorList>
    </citation>
    <scope>NUCLEOTIDE SEQUENCE</scope>
    <source>
        <strain evidence="2">CCC161011</strain>
    </source>
</reference>
<organism evidence="2 3">
    <name type="scientific">Mycena venus</name>
    <dbReference type="NCBI Taxonomy" id="2733690"/>
    <lineage>
        <taxon>Eukaryota</taxon>
        <taxon>Fungi</taxon>
        <taxon>Dikarya</taxon>
        <taxon>Basidiomycota</taxon>
        <taxon>Agaricomycotina</taxon>
        <taxon>Agaricomycetes</taxon>
        <taxon>Agaricomycetidae</taxon>
        <taxon>Agaricales</taxon>
        <taxon>Marasmiineae</taxon>
        <taxon>Mycenaceae</taxon>
        <taxon>Mycena</taxon>
    </lineage>
</organism>